<organism evidence="2 3">
    <name type="scientific">Fusarium albosuccineum</name>
    <dbReference type="NCBI Taxonomy" id="1237068"/>
    <lineage>
        <taxon>Eukaryota</taxon>
        <taxon>Fungi</taxon>
        <taxon>Dikarya</taxon>
        <taxon>Ascomycota</taxon>
        <taxon>Pezizomycotina</taxon>
        <taxon>Sordariomycetes</taxon>
        <taxon>Hypocreomycetidae</taxon>
        <taxon>Hypocreales</taxon>
        <taxon>Nectriaceae</taxon>
        <taxon>Fusarium</taxon>
        <taxon>Fusarium decemcellulare species complex</taxon>
    </lineage>
</organism>
<dbReference type="Proteomes" id="UP000554235">
    <property type="component" value="Unassembled WGS sequence"/>
</dbReference>
<dbReference type="Gene3D" id="1.20.1280.50">
    <property type="match status" value="1"/>
</dbReference>
<keyword evidence="3" id="KW-1185">Reference proteome</keyword>
<dbReference type="InterPro" id="IPR036047">
    <property type="entry name" value="F-box-like_dom_sf"/>
</dbReference>
<accession>A0A8H4LLM0</accession>
<evidence type="ECO:0000313" key="3">
    <source>
        <dbReference type="Proteomes" id="UP000554235"/>
    </source>
</evidence>
<evidence type="ECO:0000259" key="1">
    <source>
        <dbReference type="Pfam" id="PF12937"/>
    </source>
</evidence>
<dbReference type="SUPFAM" id="SSF81383">
    <property type="entry name" value="F-box domain"/>
    <property type="match status" value="1"/>
</dbReference>
<evidence type="ECO:0000313" key="2">
    <source>
        <dbReference type="EMBL" id="KAF4471476.1"/>
    </source>
</evidence>
<dbReference type="EMBL" id="JAADYS010000202">
    <property type="protein sequence ID" value="KAF4471476.1"/>
    <property type="molecule type" value="Genomic_DNA"/>
</dbReference>
<comment type="caution">
    <text evidence="2">The sequence shown here is derived from an EMBL/GenBank/DDBJ whole genome shotgun (WGS) entry which is preliminary data.</text>
</comment>
<proteinExistence type="predicted"/>
<dbReference type="CDD" id="cd09917">
    <property type="entry name" value="F-box_SF"/>
    <property type="match status" value="1"/>
</dbReference>
<reference evidence="2 3" key="1">
    <citation type="submission" date="2020-01" db="EMBL/GenBank/DDBJ databases">
        <title>Identification and distribution of gene clusters putatively required for synthesis of sphingolipid metabolism inhibitors in phylogenetically diverse species of the filamentous fungus Fusarium.</title>
        <authorList>
            <person name="Kim H.-S."/>
            <person name="Busman M."/>
            <person name="Brown D.W."/>
            <person name="Divon H."/>
            <person name="Uhlig S."/>
            <person name="Proctor R.H."/>
        </authorList>
    </citation>
    <scope>NUCLEOTIDE SEQUENCE [LARGE SCALE GENOMIC DNA]</scope>
    <source>
        <strain evidence="2 3">NRRL 20459</strain>
    </source>
</reference>
<sequence>MGCATHFSAMEEIFRVPELLEMILLYLDMKTLLVSASRVCRRWSETMTESPKIQQALCFQPAPSSSEEPKVRRPESFTLNPLLVEKFGTCFFDVEREYAYHRRADSFLRMPWAPKEALKARGPPSSLSEMMPTALSKCFTRTRASWRRMLVSQPPPPFLGYIWYDKLSSLFPRAQVALIQPTSALRQDEVGNGIVMGQLYDMILHTTCQAADYSVWFKISWDEPHPYYPTKFCEQQCKDLLLRTNVAVEFYERPDMGSWECSPWRITTIKSVFQCEDYCPPKIDNLTKAEAMEFEPAELDLKRSVFWGDEP</sequence>
<gene>
    <name evidence="2" type="ORF">FALBO_1599</name>
</gene>
<dbReference type="AlphaFoldDB" id="A0A8H4LLM0"/>
<feature type="domain" description="F-box" evidence="1">
    <location>
        <begin position="17"/>
        <end position="45"/>
    </location>
</feature>
<dbReference type="InterPro" id="IPR001810">
    <property type="entry name" value="F-box_dom"/>
</dbReference>
<dbReference type="OrthoDB" id="3800738at2759"/>
<name>A0A8H4LLM0_9HYPO</name>
<dbReference type="Pfam" id="PF12937">
    <property type="entry name" value="F-box-like"/>
    <property type="match status" value="1"/>
</dbReference>
<protein>
    <submittedName>
        <fullName evidence="2">F-box domain-containing</fullName>
    </submittedName>
</protein>